<dbReference type="Proteomes" id="UP000006726">
    <property type="component" value="Chromosome 8"/>
</dbReference>
<gene>
    <name evidence="12" type="ORF">cgd8_1110</name>
</gene>
<dbReference type="EMBL" id="AAEE01000003">
    <property type="protein sequence ID" value="EAK89671.1"/>
    <property type="molecule type" value="Genomic_DNA"/>
</dbReference>
<reference evidence="12 13" key="1">
    <citation type="journal article" date="2004" name="Science">
        <title>Complete genome sequence of the apicomplexan, Cryptosporidium parvum.</title>
        <authorList>
            <person name="Abrahamsen M.S."/>
            <person name="Templeton T.J."/>
            <person name="Enomoto S."/>
            <person name="Abrahante J.E."/>
            <person name="Zhu G."/>
            <person name="Lancto C.A."/>
            <person name="Deng M."/>
            <person name="Liu C."/>
            <person name="Widmer G."/>
            <person name="Tzipori S."/>
            <person name="Buck G.A."/>
            <person name="Xu P."/>
            <person name="Bankier A.T."/>
            <person name="Dear P.H."/>
            <person name="Konfortov B.A."/>
            <person name="Spriggs H.F."/>
            <person name="Iyer L."/>
            <person name="Anantharaman V."/>
            <person name="Aravind L."/>
            <person name="Kapur V."/>
        </authorList>
    </citation>
    <scope>NUCLEOTIDE SEQUENCE [LARGE SCALE GENOMIC DNA]</scope>
    <source>
        <strain evidence="13">Iowa II</strain>
    </source>
</reference>
<dbReference type="InterPro" id="IPR000133">
    <property type="entry name" value="ER_ret_rcpt"/>
</dbReference>
<dbReference type="GeneID" id="3374636"/>
<evidence type="ECO:0000256" key="2">
    <source>
        <dbReference type="ARBA" id="ARBA00010120"/>
    </source>
</evidence>
<evidence type="ECO:0000256" key="10">
    <source>
        <dbReference type="ARBA" id="ARBA00023170"/>
    </source>
</evidence>
<feature type="transmembrane region" description="Helical" evidence="11">
    <location>
        <begin position="182"/>
        <end position="203"/>
    </location>
</feature>
<keyword evidence="9 11" id="KW-0472">Membrane</keyword>
<dbReference type="OrthoDB" id="7694678at2759"/>
<organism evidence="12 13">
    <name type="scientific">Cryptosporidium parvum (strain Iowa II)</name>
    <dbReference type="NCBI Taxonomy" id="353152"/>
    <lineage>
        <taxon>Eukaryota</taxon>
        <taxon>Sar</taxon>
        <taxon>Alveolata</taxon>
        <taxon>Apicomplexa</taxon>
        <taxon>Conoidasida</taxon>
        <taxon>Coccidia</taxon>
        <taxon>Eucoccidiorida</taxon>
        <taxon>Eimeriorina</taxon>
        <taxon>Cryptosporidiidae</taxon>
        <taxon>Cryptosporidium</taxon>
    </lineage>
</organism>
<dbReference type="GO" id="GO:0016192">
    <property type="term" value="P:vesicle-mediated transport"/>
    <property type="evidence" value="ECO:0007669"/>
    <property type="project" value="UniProtKB-KW"/>
</dbReference>
<comment type="caution">
    <text evidence="11">Lacks conserved residue(s) required for the propagation of feature annotation.</text>
</comment>
<dbReference type="FunCoup" id="Q5CWA1">
    <property type="interactions" value="110"/>
</dbReference>
<keyword evidence="13" id="KW-1185">Reference proteome</keyword>
<dbReference type="GO" id="GO:0005789">
    <property type="term" value="C:endoplasmic reticulum membrane"/>
    <property type="evidence" value="ECO:0007669"/>
    <property type="project" value="UniProtKB-SubCell"/>
</dbReference>
<keyword evidence="4 11" id="KW-0812">Transmembrane</keyword>
<dbReference type="RefSeq" id="XP_627018.1">
    <property type="nucleotide sequence ID" value="XM_627018.1"/>
</dbReference>
<feature type="non-terminal residue" evidence="12">
    <location>
        <position position="1"/>
    </location>
</feature>
<dbReference type="PANTHER" id="PTHR10585">
    <property type="entry name" value="ER LUMEN PROTEIN RETAINING RECEPTOR"/>
    <property type="match status" value="1"/>
</dbReference>
<dbReference type="Pfam" id="PF00810">
    <property type="entry name" value="ER_lumen_recept"/>
    <property type="match status" value="1"/>
</dbReference>
<feature type="transmembrane region" description="Helical" evidence="11">
    <location>
        <begin position="62"/>
        <end position="80"/>
    </location>
</feature>
<dbReference type="PROSITE" id="PS00952">
    <property type="entry name" value="ER_LUMEN_RECEPTOR_2"/>
    <property type="match status" value="1"/>
</dbReference>
<evidence type="ECO:0000256" key="4">
    <source>
        <dbReference type="ARBA" id="ARBA00022692"/>
    </source>
</evidence>
<feature type="transmembrane region" description="Helical" evidence="11">
    <location>
        <begin position="154"/>
        <end position="176"/>
    </location>
</feature>
<keyword evidence="6" id="KW-0931">ER-Golgi transport</keyword>
<dbReference type="InParanoid" id="Q5CWA1"/>
<dbReference type="PRINTS" id="PR00660">
    <property type="entry name" value="ERLUMENR"/>
</dbReference>
<evidence type="ECO:0000313" key="12">
    <source>
        <dbReference type="EMBL" id="EAK89671.1"/>
    </source>
</evidence>
<evidence type="ECO:0000256" key="3">
    <source>
        <dbReference type="ARBA" id="ARBA00022448"/>
    </source>
</evidence>
<comment type="subcellular location">
    <subcellularLocation>
        <location evidence="1 11">Endoplasmic reticulum membrane</location>
        <topology evidence="1 11">Multi-pass membrane protein</topology>
    </subcellularLocation>
</comment>
<evidence type="ECO:0000256" key="8">
    <source>
        <dbReference type="ARBA" id="ARBA00022989"/>
    </source>
</evidence>
<accession>Q5CWA1</accession>
<dbReference type="GO" id="GO:0015031">
    <property type="term" value="P:protein transport"/>
    <property type="evidence" value="ECO:0007669"/>
    <property type="project" value="UniProtKB-KW"/>
</dbReference>
<protein>
    <recommendedName>
        <fullName evidence="11">ER lumen protein-retaining receptor</fullName>
    </recommendedName>
</protein>
<evidence type="ECO:0000256" key="1">
    <source>
        <dbReference type="ARBA" id="ARBA00004477"/>
    </source>
</evidence>
<keyword evidence="7 11" id="KW-0653">Protein transport</keyword>
<evidence type="ECO:0000256" key="7">
    <source>
        <dbReference type="ARBA" id="ARBA00022927"/>
    </source>
</evidence>
<dbReference type="OMA" id="WKSRSCE"/>
<name>Q5CWA1_CRYPI</name>
<dbReference type="KEGG" id="cpv:cgd8_1110"/>
<evidence type="ECO:0000256" key="6">
    <source>
        <dbReference type="ARBA" id="ARBA00022892"/>
    </source>
</evidence>
<keyword evidence="5 11" id="KW-0256">Endoplasmic reticulum</keyword>
<evidence type="ECO:0000256" key="5">
    <source>
        <dbReference type="ARBA" id="ARBA00022824"/>
    </source>
</evidence>
<keyword evidence="8 11" id="KW-1133">Transmembrane helix</keyword>
<comment type="caution">
    <text evidence="12">The sequence shown here is derived from an EMBL/GenBank/DDBJ whole genome shotgun (WGS) entry which is preliminary data.</text>
</comment>
<keyword evidence="3 11" id="KW-0813">Transport</keyword>
<dbReference type="GO" id="GO:0046923">
    <property type="term" value="F:ER retention sequence binding"/>
    <property type="evidence" value="ECO:0007669"/>
    <property type="project" value="InterPro"/>
</dbReference>
<dbReference type="AlphaFoldDB" id="Q5CWA1"/>
<proteinExistence type="inferred from homology"/>
<sequence>KMNGFRLCGDMLHLLSIFLLLKKLRKSKSCLGISCKMQEIYLIVFCSRYIDLLWSFVSVYNTLMKVVFIASTSYCIYLMRYQIPISRTYDSNADSFPYHKYLLLPALLLGFITSEKWIVSEILWSFSIWLESVAILPQLVLLQQLREVENLTSNYVVTMGLYRLFYIFNWIYRFYAQHYVNWVGWIGGLIQTAIYVDFFYYYAMSKWYGQKLILPYSIEI</sequence>
<evidence type="ECO:0000256" key="11">
    <source>
        <dbReference type="RuleBase" id="RU000634"/>
    </source>
</evidence>
<keyword evidence="10 11" id="KW-0675">Receptor</keyword>
<dbReference type="GO" id="GO:0006621">
    <property type="term" value="P:protein retention in ER lumen"/>
    <property type="evidence" value="ECO:0007669"/>
    <property type="project" value="InterPro"/>
</dbReference>
<evidence type="ECO:0000256" key="9">
    <source>
        <dbReference type="ARBA" id="ARBA00023136"/>
    </source>
</evidence>
<evidence type="ECO:0000313" key="13">
    <source>
        <dbReference type="Proteomes" id="UP000006726"/>
    </source>
</evidence>
<comment type="similarity">
    <text evidence="2 11">Belongs to the ERD2 family.</text>
</comment>
<dbReference type="STRING" id="353152.Q5CWA1"/>